<proteinExistence type="predicted"/>
<comment type="caution">
    <text evidence="3">The sequence shown here is derived from an EMBL/GenBank/DDBJ whole genome shotgun (WGS) entry which is preliminary data.</text>
</comment>
<keyword evidence="2" id="KW-0732">Signal</keyword>
<sequence length="512" mass="51427">MTRALRITAALALLACVAQAVPIIQDASFPGSSVADADFGGGMYGGIGGGDPSAYCDPSVDSSCYQNVHSGNVDVGSVVNAVPITQVTPVTQYQPIVQTLAPIVDSAYDCDYDLFGGGSGLYGGGSGLYGGSGLGGSLYGGSDHSMLGFGFGSNTGQGGMMRRSDLKAAGFEGFGGTPMDAATLPNVRGPAVPTGEVMSSGGGVFGFNALRDPQSVPQGGPMGPQGGPMGPQGGSMNPQGGPQSEGPQFGSQGGSQFDIQGDSQDPTQCAPNDIACQLSIPSQTVDMGSSTLINPSTSVFPSTAYQPQVQSLESDIFSTPTQDKILPQQSVGLGSDVFIQPTTSVNPETVYQPSVLQFATDVQAIPQDDQSLPQSSVQLGSTVQIIPTVHVRPITTFQSMVKSLPVIIQAEPCNDVEYFGGGNSLYGAGAGVGQFSNYGAGAGGLYGTASGAGLYGSTGGPYGSAGGSGLYGSPSLYGSAIQGGSSIYGDLQGHSSIYGGGLGSGSWDQGWM</sequence>
<dbReference type="Proteomes" id="UP000707451">
    <property type="component" value="Unassembled WGS sequence"/>
</dbReference>
<feature type="compositionally biased region" description="Gly residues" evidence="1">
    <location>
        <begin position="220"/>
        <end position="233"/>
    </location>
</feature>
<protein>
    <submittedName>
        <fullName evidence="3">Uncharacterized protein</fullName>
    </submittedName>
</protein>
<dbReference type="AlphaFoldDB" id="A0A9P7XQA2"/>
<feature type="chain" id="PRO_5040127901" evidence="2">
    <location>
        <begin position="21"/>
        <end position="512"/>
    </location>
</feature>
<gene>
    <name evidence="3" type="ORF">KI688_002519</name>
</gene>
<evidence type="ECO:0000256" key="2">
    <source>
        <dbReference type="SAM" id="SignalP"/>
    </source>
</evidence>
<feature type="signal peptide" evidence="2">
    <location>
        <begin position="1"/>
        <end position="20"/>
    </location>
</feature>
<dbReference type="EMBL" id="JAHRHY010000012">
    <property type="protein sequence ID" value="KAG9065196.1"/>
    <property type="molecule type" value="Genomic_DNA"/>
</dbReference>
<dbReference type="OrthoDB" id="2443388at2759"/>
<name>A0A9P7XQA2_9FUNG</name>
<feature type="region of interest" description="Disordered" evidence="1">
    <location>
        <begin position="210"/>
        <end position="272"/>
    </location>
</feature>
<keyword evidence="4" id="KW-1185">Reference proteome</keyword>
<organism evidence="3 4">
    <name type="scientific">Linnemannia hyalina</name>
    <dbReference type="NCBI Taxonomy" id="64524"/>
    <lineage>
        <taxon>Eukaryota</taxon>
        <taxon>Fungi</taxon>
        <taxon>Fungi incertae sedis</taxon>
        <taxon>Mucoromycota</taxon>
        <taxon>Mortierellomycotina</taxon>
        <taxon>Mortierellomycetes</taxon>
        <taxon>Mortierellales</taxon>
        <taxon>Mortierellaceae</taxon>
        <taxon>Linnemannia</taxon>
    </lineage>
</organism>
<evidence type="ECO:0000313" key="4">
    <source>
        <dbReference type="Proteomes" id="UP000707451"/>
    </source>
</evidence>
<feature type="compositionally biased region" description="Low complexity" evidence="1">
    <location>
        <begin position="234"/>
        <end position="265"/>
    </location>
</feature>
<evidence type="ECO:0000256" key="1">
    <source>
        <dbReference type="SAM" id="MobiDB-lite"/>
    </source>
</evidence>
<accession>A0A9P7XQA2</accession>
<evidence type="ECO:0000313" key="3">
    <source>
        <dbReference type="EMBL" id="KAG9065196.1"/>
    </source>
</evidence>
<reference evidence="3" key="1">
    <citation type="submission" date="2021-06" db="EMBL/GenBank/DDBJ databases">
        <title>Genome Sequence of Mortierella hyaline Strain SCG-10, a Cold-Adapted, Nitrate-Reducing Fungus Isolated from Soil in Minnesota, USA.</title>
        <authorList>
            <person name="Aldossari N."/>
        </authorList>
    </citation>
    <scope>NUCLEOTIDE SEQUENCE</scope>
    <source>
        <strain evidence="3">SCG-10</strain>
    </source>
</reference>